<name>A0AA38L2E6_TAXCH</name>
<feature type="non-terminal residue" evidence="1">
    <location>
        <position position="1"/>
    </location>
</feature>
<feature type="non-terminal residue" evidence="1">
    <location>
        <position position="89"/>
    </location>
</feature>
<comment type="caution">
    <text evidence="1">The sequence shown here is derived from an EMBL/GenBank/DDBJ whole genome shotgun (WGS) entry which is preliminary data.</text>
</comment>
<organism evidence="1 2">
    <name type="scientific">Taxus chinensis</name>
    <name type="common">Chinese yew</name>
    <name type="synonym">Taxus wallichiana var. chinensis</name>
    <dbReference type="NCBI Taxonomy" id="29808"/>
    <lineage>
        <taxon>Eukaryota</taxon>
        <taxon>Viridiplantae</taxon>
        <taxon>Streptophyta</taxon>
        <taxon>Embryophyta</taxon>
        <taxon>Tracheophyta</taxon>
        <taxon>Spermatophyta</taxon>
        <taxon>Pinopsida</taxon>
        <taxon>Pinidae</taxon>
        <taxon>Conifers II</taxon>
        <taxon>Cupressales</taxon>
        <taxon>Taxaceae</taxon>
        <taxon>Taxus</taxon>
    </lineage>
</organism>
<keyword evidence="2" id="KW-1185">Reference proteome</keyword>
<proteinExistence type="predicted"/>
<dbReference type="EMBL" id="JAHRHJ020000007">
    <property type="protein sequence ID" value="KAH9308735.1"/>
    <property type="molecule type" value="Genomic_DNA"/>
</dbReference>
<evidence type="ECO:0000313" key="2">
    <source>
        <dbReference type="Proteomes" id="UP000824469"/>
    </source>
</evidence>
<dbReference type="AlphaFoldDB" id="A0AA38L2E6"/>
<reference evidence="1 2" key="1">
    <citation type="journal article" date="2021" name="Nat. Plants">
        <title>The Taxus genome provides insights into paclitaxel biosynthesis.</title>
        <authorList>
            <person name="Xiong X."/>
            <person name="Gou J."/>
            <person name="Liao Q."/>
            <person name="Li Y."/>
            <person name="Zhou Q."/>
            <person name="Bi G."/>
            <person name="Li C."/>
            <person name="Du R."/>
            <person name="Wang X."/>
            <person name="Sun T."/>
            <person name="Guo L."/>
            <person name="Liang H."/>
            <person name="Lu P."/>
            <person name="Wu Y."/>
            <person name="Zhang Z."/>
            <person name="Ro D.K."/>
            <person name="Shang Y."/>
            <person name="Huang S."/>
            <person name="Yan J."/>
        </authorList>
    </citation>
    <scope>NUCLEOTIDE SEQUENCE [LARGE SCALE GENOMIC DNA]</scope>
    <source>
        <strain evidence="1">Ta-2019</strain>
    </source>
</reference>
<dbReference type="Proteomes" id="UP000824469">
    <property type="component" value="Unassembled WGS sequence"/>
</dbReference>
<evidence type="ECO:0000313" key="1">
    <source>
        <dbReference type="EMBL" id="KAH9308735.1"/>
    </source>
</evidence>
<sequence length="89" mass="9898">GESGGKDMEVLGKVRTDMGNNVMHCIDASKKICITQISIKVDMVEIKSLVLELQGPVVKMEQGHKVCKYNLRLSSSDEEEQLEDHIPIT</sequence>
<protein>
    <submittedName>
        <fullName evidence="1">Uncharacterized protein</fullName>
    </submittedName>
</protein>
<accession>A0AA38L2E6</accession>
<gene>
    <name evidence="1" type="ORF">KI387_036646</name>
</gene>